<feature type="region of interest" description="Disordered" evidence="1">
    <location>
        <begin position="37"/>
        <end position="73"/>
    </location>
</feature>
<reference evidence="2" key="1">
    <citation type="submission" date="2024-02" db="EMBL/GenBank/DDBJ databases">
        <authorList>
            <consortium name="ELIXIR-Norway"/>
            <consortium name="Elixir Norway"/>
        </authorList>
    </citation>
    <scope>NUCLEOTIDE SEQUENCE</scope>
</reference>
<evidence type="ECO:0000313" key="3">
    <source>
        <dbReference type="Proteomes" id="UP001497512"/>
    </source>
</evidence>
<evidence type="ECO:0000256" key="1">
    <source>
        <dbReference type="SAM" id="MobiDB-lite"/>
    </source>
</evidence>
<proteinExistence type="predicted"/>
<keyword evidence="3" id="KW-1185">Reference proteome</keyword>
<name>A0ABP0TLH9_9BRYO</name>
<sequence>MDGAAFKVLSMASSRFAANPKDLREALVILQLSQETPSKPKELKESGSGIRRFEESETRSESAEEILSRPEPKFVEETTKTPWIVKETQEMPLPPIMVIQKNIIEETGEGKAIVTILFEVLEIDESVSSQRNDVMVT</sequence>
<accession>A0ABP0TLH9</accession>
<dbReference type="EMBL" id="OZ019904">
    <property type="protein sequence ID" value="CAK9199601.1"/>
    <property type="molecule type" value="Genomic_DNA"/>
</dbReference>
<feature type="compositionally biased region" description="Basic and acidic residues" evidence="1">
    <location>
        <begin position="38"/>
        <end position="73"/>
    </location>
</feature>
<gene>
    <name evidence="2" type="ORF">CSSPTR1EN2_LOCUS5018</name>
</gene>
<organism evidence="2 3">
    <name type="scientific">Sphagnum troendelagicum</name>
    <dbReference type="NCBI Taxonomy" id="128251"/>
    <lineage>
        <taxon>Eukaryota</taxon>
        <taxon>Viridiplantae</taxon>
        <taxon>Streptophyta</taxon>
        <taxon>Embryophyta</taxon>
        <taxon>Bryophyta</taxon>
        <taxon>Sphagnophytina</taxon>
        <taxon>Sphagnopsida</taxon>
        <taxon>Sphagnales</taxon>
        <taxon>Sphagnaceae</taxon>
        <taxon>Sphagnum</taxon>
    </lineage>
</organism>
<protein>
    <submittedName>
        <fullName evidence="2">Uncharacterized protein</fullName>
    </submittedName>
</protein>
<evidence type="ECO:0000313" key="2">
    <source>
        <dbReference type="EMBL" id="CAK9199601.1"/>
    </source>
</evidence>
<dbReference type="Proteomes" id="UP001497512">
    <property type="component" value="Chromosome 12"/>
</dbReference>